<proteinExistence type="predicted"/>
<organism evidence="1 2">
    <name type="scientific">Tolypothrix tenuis PCC 7101</name>
    <dbReference type="NCBI Taxonomy" id="231146"/>
    <lineage>
        <taxon>Bacteria</taxon>
        <taxon>Bacillati</taxon>
        <taxon>Cyanobacteriota</taxon>
        <taxon>Cyanophyceae</taxon>
        <taxon>Nostocales</taxon>
        <taxon>Tolypothrichaceae</taxon>
        <taxon>Tolypothrix</taxon>
    </lineage>
</organism>
<dbReference type="Pfam" id="PF07592">
    <property type="entry name" value="DDE_Tnp_ISAZ013"/>
    <property type="match status" value="1"/>
</dbReference>
<dbReference type="AlphaFoldDB" id="A0A1Z4N490"/>
<accession>A0A1Z4N490</accession>
<dbReference type="Proteomes" id="UP000218785">
    <property type="component" value="Chromosome"/>
</dbReference>
<protein>
    <submittedName>
        <fullName evidence="1">Transposase</fullName>
    </submittedName>
</protein>
<reference evidence="1 2" key="1">
    <citation type="submission" date="2017-06" db="EMBL/GenBank/DDBJ databases">
        <title>Genome sequencing of cyanobaciteial culture collection at National Institute for Environmental Studies (NIES).</title>
        <authorList>
            <person name="Hirose Y."/>
            <person name="Shimura Y."/>
            <person name="Fujisawa T."/>
            <person name="Nakamura Y."/>
            <person name="Kawachi M."/>
        </authorList>
    </citation>
    <scope>NUCLEOTIDE SEQUENCE [LARGE SCALE GENOMIC DNA]</scope>
    <source>
        <strain evidence="1 2">NIES-37</strain>
    </source>
</reference>
<sequence length="92" mass="10599">MGSNLFGGSNPPLSVLNSYRSRLWKLKLQDFADEINKTIHVCHFPPGTSKWNKIEHRLFCHITQNWRGRPLTSLQVVINLIRNTTTQQGLEV</sequence>
<name>A0A1Z4N490_9CYAN</name>
<dbReference type="KEGG" id="ttq:NIES37_45210"/>
<evidence type="ECO:0000313" key="1">
    <source>
        <dbReference type="EMBL" id="BAZ00526.1"/>
    </source>
</evidence>
<keyword evidence="2" id="KW-1185">Reference proteome</keyword>
<evidence type="ECO:0000313" key="2">
    <source>
        <dbReference type="Proteomes" id="UP000218785"/>
    </source>
</evidence>
<dbReference type="InterPro" id="IPR011518">
    <property type="entry name" value="Transposase_36"/>
</dbReference>
<dbReference type="EMBL" id="AP018248">
    <property type="protein sequence ID" value="BAZ00526.1"/>
    <property type="molecule type" value="Genomic_DNA"/>
</dbReference>
<gene>
    <name evidence="1" type="ORF">NIES37_45210</name>
</gene>